<comment type="caution">
    <text evidence="1">The sequence shown here is derived from an EMBL/GenBank/DDBJ whole genome shotgun (WGS) entry which is preliminary data.</text>
</comment>
<dbReference type="AlphaFoldDB" id="A0A7X3S8G5"/>
<reference evidence="1 2" key="1">
    <citation type="submission" date="2019-12" db="EMBL/GenBank/DDBJ databases">
        <authorList>
            <person name="Li M."/>
        </authorList>
    </citation>
    <scope>NUCLEOTIDE SEQUENCE [LARGE SCALE GENOMIC DNA]</scope>
    <source>
        <strain evidence="1 2">GBMRC 2046</strain>
    </source>
</reference>
<evidence type="ECO:0000313" key="2">
    <source>
        <dbReference type="Proteomes" id="UP000433101"/>
    </source>
</evidence>
<dbReference type="RefSeq" id="WP_160776015.1">
    <property type="nucleotide sequence ID" value="NZ_WUMV01000006.1"/>
</dbReference>
<name>A0A7X3S8G5_9HYPH</name>
<evidence type="ECO:0000313" key="1">
    <source>
        <dbReference type="EMBL" id="MXN65759.1"/>
    </source>
</evidence>
<accession>A0A7X3S8G5</accession>
<keyword evidence="2" id="KW-1185">Reference proteome</keyword>
<gene>
    <name evidence="1" type="ORF">GR183_12660</name>
</gene>
<dbReference type="EMBL" id="WUMV01000006">
    <property type="protein sequence ID" value="MXN65759.1"/>
    <property type="molecule type" value="Genomic_DNA"/>
</dbReference>
<organism evidence="1 2">
    <name type="scientific">Stappia sediminis</name>
    <dbReference type="NCBI Taxonomy" id="2692190"/>
    <lineage>
        <taxon>Bacteria</taxon>
        <taxon>Pseudomonadati</taxon>
        <taxon>Pseudomonadota</taxon>
        <taxon>Alphaproteobacteria</taxon>
        <taxon>Hyphomicrobiales</taxon>
        <taxon>Stappiaceae</taxon>
        <taxon>Stappia</taxon>
    </lineage>
</organism>
<protein>
    <submittedName>
        <fullName evidence="1">DUF2267 domain-containing protein</fullName>
    </submittedName>
</protein>
<dbReference type="Proteomes" id="UP000433101">
    <property type="component" value="Unassembled WGS sequence"/>
</dbReference>
<proteinExistence type="predicted"/>
<sequence length="129" mass="13423">MDALVSGVASAAKIEVSRARKAVAILLMILNRDGPRDATRQLIDALPGGRSLIASQGESGASSYWGGFSDVTSGGMGVMGALGEMTEAGLDMGQVQIVTREVIAYARKRAGDEIVDQVVDGIPGLRKFT</sequence>